<accession>A0ABP1BVI6</accession>
<feature type="region of interest" description="Disordered" evidence="1">
    <location>
        <begin position="481"/>
        <end position="500"/>
    </location>
</feature>
<protein>
    <submittedName>
        <fullName evidence="2">Uncharacterized protein</fullName>
    </submittedName>
</protein>
<keyword evidence="3" id="KW-1185">Reference proteome</keyword>
<dbReference type="Proteomes" id="UP001497522">
    <property type="component" value="Chromosome 7"/>
</dbReference>
<feature type="region of interest" description="Disordered" evidence="1">
    <location>
        <begin position="384"/>
        <end position="405"/>
    </location>
</feature>
<proteinExistence type="predicted"/>
<name>A0ABP1BVI6_9BRYO</name>
<evidence type="ECO:0000313" key="2">
    <source>
        <dbReference type="EMBL" id="CAK9880451.1"/>
    </source>
</evidence>
<dbReference type="EMBL" id="OZ023708">
    <property type="protein sequence ID" value="CAK9880451.1"/>
    <property type="molecule type" value="Genomic_DNA"/>
</dbReference>
<organism evidence="2 3">
    <name type="scientific">Sphagnum jensenii</name>
    <dbReference type="NCBI Taxonomy" id="128206"/>
    <lineage>
        <taxon>Eukaryota</taxon>
        <taxon>Viridiplantae</taxon>
        <taxon>Streptophyta</taxon>
        <taxon>Embryophyta</taxon>
        <taxon>Bryophyta</taxon>
        <taxon>Sphagnophytina</taxon>
        <taxon>Sphagnopsida</taxon>
        <taxon>Sphagnales</taxon>
        <taxon>Sphagnaceae</taxon>
        <taxon>Sphagnum</taxon>
    </lineage>
</organism>
<evidence type="ECO:0000313" key="3">
    <source>
        <dbReference type="Proteomes" id="UP001497522"/>
    </source>
</evidence>
<gene>
    <name evidence="2" type="ORF">CSSPJE1EN2_LOCUS21850</name>
</gene>
<evidence type="ECO:0000256" key="1">
    <source>
        <dbReference type="SAM" id="MobiDB-lite"/>
    </source>
</evidence>
<sequence length="649" mass="72833">MMMPQEEEEREFQVGRLGRDAWAGGCSNVMTMMAAEKYKNYYGRDPHWAPDACSNVIAMAAKEYKSYGRDQCAPPGGCSNVITMAAEEHIGLKKTQVIGGADSCGIERLAVDSHQCTQDAATQINGGEGVKSREAAEIDSERRKKFTNAVVEQQRRRMIANSKPSVSTVVSHEGTSVLQERPAWTYSLKQKPEVVVPIKPVIIAGQSTCGMQQQQQQQQKMKKKKGIVNAIEVAQDRRNKSMIAADHIEPCQQRCDSEQRSILTSLEKLGMREGTTTVNATVVQKPLKTTFYNKVCDQKKVLGKGPETTENQRRGGQQEHMAMLLPVQEQIGADCGRRKRFETTHFGDRGGVNVFKTQPKAKKSDGLDLLLHQIRAEFNTLQGRSSKKLQQHPPETWKASFDERHHKKWADPGEVDFKEAQVVEGCPEHELAVRRSLKKVAVERREDKGLKPLRSPWIKGDSKYLKEAASIEFVNSNSRYHLQDREKQAQKSPEERGNSVKMKDANIDSMSYQVWKHGNGLTETEPVENAIDRKRISCGVQGVSCNEGIGDRDPGKRRLFDTGAEQILMREDQYIGVMKENRTACIEKEPKEGKLIRVGRHKTRNEGLDAGGHFQTLLLHFLQDGLPRSATRHCATKKSGKFPVCLQVS</sequence>
<reference evidence="2" key="1">
    <citation type="submission" date="2024-03" db="EMBL/GenBank/DDBJ databases">
        <authorList>
            <consortium name="ELIXIR-Norway"/>
            <consortium name="Elixir Norway"/>
        </authorList>
    </citation>
    <scope>NUCLEOTIDE SEQUENCE</scope>
</reference>